<evidence type="ECO:0000313" key="2">
    <source>
        <dbReference type="EMBL" id="MFD2915514.1"/>
    </source>
</evidence>
<gene>
    <name evidence="2" type="ORF">ACFS29_07690</name>
</gene>
<evidence type="ECO:0000313" key="3">
    <source>
        <dbReference type="Proteomes" id="UP001597548"/>
    </source>
</evidence>
<dbReference type="RefSeq" id="WP_194509590.1">
    <property type="nucleotide sequence ID" value="NZ_JADILU010000008.1"/>
</dbReference>
<dbReference type="PANTHER" id="PTHR42951">
    <property type="entry name" value="METALLO-BETA-LACTAMASE DOMAIN-CONTAINING"/>
    <property type="match status" value="1"/>
</dbReference>
<dbReference type="InterPro" id="IPR050855">
    <property type="entry name" value="NDM-1-like"/>
</dbReference>
<dbReference type="Proteomes" id="UP001597548">
    <property type="component" value="Unassembled WGS sequence"/>
</dbReference>
<name>A0ABW5ZRB4_9FLAO</name>
<comment type="caution">
    <text evidence="2">The sequence shown here is derived from an EMBL/GenBank/DDBJ whole genome shotgun (WGS) entry which is preliminary data.</text>
</comment>
<evidence type="ECO:0000256" key="1">
    <source>
        <dbReference type="SAM" id="SignalP"/>
    </source>
</evidence>
<dbReference type="InterPro" id="IPR036866">
    <property type="entry name" value="RibonucZ/Hydroxyglut_hydro"/>
</dbReference>
<dbReference type="PANTHER" id="PTHR42951:SF20">
    <property type="entry name" value="BETA LACTAMASE"/>
    <property type="match status" value="1"/>
</dbReference>
<organism evidence="2 3">
    <name type="scientific">Psychroserpens luteus</name>
    <dbReference type="NCBI Taxonomy" id="1434066"/>
    <lineage>
        <taxon>Bacteria</taxon>
        <taxon>Pseudomonadati</taxon>
        <taxon>Bacteroidota</taxon>
        <taxon>Flavobacteriia</taxon>
        <taxon>Flavobacteriales</taxon>
        <taxon>Flavobacteriaceae</taxon>
        <taxon>Psychroserpens</taxon>
    </lineage>
</organism>
<feature type="chain" id="PRO_5046913027" description="Glyoxylase, beta-lactamase superfamily II" evidence="1">
    <location>
        <begin position="23"/>
        <end position="484"/>
    </location>
</feature>
<protein>
    <recommendedName>
        <fullName evidence="4">Glyoxylase, beta-lactamase superfamily II</fullName>
    </recommendedName>
</protein>
<dbReference type="EMBL" id="JBHUOS010000007">
    <property type="protein sequence ID" value="MFD2915514.1"/>
    <property type="molecule type" value="Genomic_DNA"/>
</dbReference>
<dbReference type="SUPFAM" id="SSF56281">
    <property type="entry name" value="Metallo-hydrolase/oxidoreductase"/>
    <property type="match status" value="1"/>
</dbReference>
<feature type="signal peptide" evidence="1">
    <location>
        <begin position="1"/>
        <end position="22"/>
    </location>
</feature>
<accession>A0ABW5ZRB4</accession>
<proteinExistence type="predicted"/>
<reference evidence="3" key="1">
    <citation type="journal article" date="2019" name="Int. J. Syst. Evol. Microbiol.">
        <title>The Global Catalogue of Microorganisms (GCM) 10K type strain sequencing project: providing services to taxonomists for standard genome sequencing and annotation.</title>
        <authorList>
            <consortium name="The Broad Institute Genomics Platform"/>
            <consortium name="The Broad Institute Genome Sequencing Center for Infectious Disease"/>
            <person name="Wu L."/>
            <person name="Ma J."/>
        </authorList>
    </citation>
    <scope>NUCLEOTIDE SEQUENCE [LARGE SCALE GENOMIC DNA]</scope>
    <source>
        <strain evidence="3">KCTC 32514</strain>
    </source>
</reference>
<keyword evidence="1" id="KW-0732">Signal</keyword>
<dbReference type="Gene3D" id="3.60.15.10">
    <property type="entry name" value="Ribonuclease Z/Hydroxyacylglutathione hydrolase-like"/>
    <property type="match status" value="1"/>
</dbReference>
<sequence>MKLIVKHLFTVLVFANASLCFSQINYLETASKILSSKSENEVLHVNYTEQEHLLGHNSKPWETNVYSIKGEVWINKRHFSKRDSLTTNRNRNYTSKTDIVNFNILNLDYGDQEIRSVSSKFVFEKLMNTARYSPLTLIEYVIKNNSAIEIKSTDDTICYSTKINEFLTEIYINRANNLVEKITYTGFDELYGDVTTTFLYSEYRELEQVSFPRKITVEKINGKIIDHIEITDSSITSNLPKLLSEPIGYQIVEDEIIPELKTTKYNDFIYFIDLLHTDDKVMVVEFDDYVLVAEAPINSKNGELIISEVKKIIPTKPIKYFVFGHHHPHYLGGLRAFVHEDATILCTSISKEYVEFIANSSHTIEPDNLELEPKPLKTQIITDHLILGSKREMEIYFIGEKSAHTVDYLIYYFPEEQLLFQDDLCWIPKNGDITKASARQLGLYNSIKALNLKVKTIIQSWPIESHKVKTVFLFTDLEKSVLIN</sequence>
<keyword evidence="3" id="KW-1185">Reference proteome</keyword>
<evidence type="ECO:0008006" key="4">
    <source>
        <dbReference type="Google" id="ProtNLM"/>
    </source>
</evidence>